<dbReference type="PANTHER" id="PTHR43386:SF1">
    <property type="entry name" value="D,D-DIPEPTIDE TRANSPORT SYSTEM PERMEASE PROTEIN DDPC-RELATED"/>
    <property type="match status" value="1"/>
</dbReference>
<proteinExistence type="inferred from homology"/>
<evidence type="ECO:0000256" key="5">
    <source>
        <dbReference type="ARBA" id="ARBA00022989"/>
    </source>
</evidence>
<dbReference type="Pfam" id="PF00528">
    <property type="entry name" value="BPD_transp_1"/>
    <property type="match status" value="1"/>
</dbReference>
<dbReference type="AlphaFoldDB" id="A0A9Y2MQ37"/>
<keyword evidence="10" id="KW-1185">Reference proteome</keyword>
<keyword evidence="2 7" id="KW-0813">Transport</keyword>
<evidence type="ECO:0000256" key="7">
    <source>
        <dbReference type="RuleBase" id="RU363032"/>
    </source>
</evidence>
<feature type="transmembrane region" description="Helical" evidence="7">
    <location>
        <begin position="246"/>
        <end position="268"/>
    </location>
</feature>
<dbReference type="KEGG" id="acab:QRX50_35880"/>
<keyword evidence="6 7" id="KW-0472">Membrane</keyword>
<evidence type="ECO:0000256" key="6">
    <source>
        <dbReference type="ARBA" id="ARBA00023136"/>
    </source>
</evidence>
<evidence type="ECO:0000256" key="4">
    <source>
        <dbReference type="ARBA" id="ARBA00022692"/>
    </source>
</evidence>
<evidence type="ECO:0000313" key="10">
    <source>
        <dbReference type="Proteomes" id="UP001236014"/>
    </source>
</evidence>
<name>A0A9Y2MQ37_9PSEU</name>
<protein>
    <submittedName>
        <fullName evidence="9">ABC transporter permease</fullName>
    </submittedName>
</protein>
<evidence type="ECO:0000256" key="3">
    <source>
        <dbReference type="ARBA" id="ARBA00022475"/>
    </source>
</evidence>
<dbReference type="SUPFAM" id="SSF161098">
    <property type="entry name" value="MetI-like"/>
    <property type="match status" value="1"/>
</dbReference>
<dbReference type="EMBL" id="CP127294">
    <property type="protein sequence ID" value="WIX76780.1"/>
    <property type="molecule type" value="Genomic_DNA"/>
</dbReference>
<dbReference type="GO" id="GO:0005886">
    <property type="term" value="C:plasma membrane"/>
    <property type="evidence" value="ECO:0007669"/>
    <property type="project" value="UniProtKB-SubCell"/>
</dbReference>
<dbReference type="Gene3D" id="1.10.3720.10">
    <property type="entry name" value="MetI-like"/>
    <property type="match status" value="1"/>
</dbReference>
<comment type="subcellular location">
    <subcellularLocation>
        <location evidence="1 7">Cell membrane</location>
        <topology evidence="1 7">Multi-pass membrane protein</topology>
    </subcellularLocation>
</comment>
<keyword evidence="4 7" id="KW-0812">Transmembrane</keyword>
<sequence>MTVIAVAVPAHRRTGVLRSARARVALGVVVVLGLAGAFAGLLSPEDPRAQTAQLLTGPSGAHWLGTDELGRDLLSRVLHGIQVDLVVGVAGVAVAGLLGVLAAVLSARWAAADVVAQRVFDVLLAFPSLILAVAVAAVFGTGMVSITVAIVLSQAPICCRVVRAGLLAQRDRDYAVAARLSGVGPWRVLLRHLLPTALDALVVQLVLSLSTAVFLEGGMSFVGIGVRPPDPSLGNILQESVQYLTVRPSFVVGPLVAITALVLGFTVLGDALNNAARRGGSQA</sequence>
<dbReference type="InterPro" id="IPR050366">
    <property type="entry name" value="BP-dependent_transpt_permease"/>
</dbReference>
<gene>
    <name evidence="9" type="ORF">QRX50_35880</name>
</gene>
<organism evidence="9 10">
    <name type="scientific">Amycolatopsis carbonis</name>
    <dbReference type="NCBI Taxonomy" id="715471"/>
    <lineage>
        <taxon>Bacteria</taxon>
        <taxon>Bacillati</taxon>
        <taxon>Actinomycetota</taxon>
        <taxon>Actinomycetes</taxon>
        <taxon>Pseudonocardiales</taxon>
        <taxon>Pseudonocardiaceae</taxon>
        <taxon>Amycolatopsis</taxon>
    </lineage>
</organism>
<dbReference type="Proteomes" id="UP001236014">
    <property type="component" value="Chromosome"/>
</dbReference>
<dbReference type="PANTHER" id="PTHR43386">
    <property type="entry name" value="OLIGOPEPTIDE TRANSPORT SYSTEM PERMEASE PROTEIN APPC"/>
    <property type="match status" value="1"/>
</dbReference>
<accession>A0A9Y2MQ37</accession>
<dbReference type="InterPro" id="IPR000515">
    <property type="entry name" value="MetI-like"/>
</dbReference>
<feature type="transmembrane region" description="Helical" evidence="7">
    <location>
        <begin position="22"/>
        <end position="42"/>
    </location>
</feature>
<evidence type="ECO:0000256" key="1">
    <source>
        <dbReference type="ARBA" id="ARBA00004651"/>
    </source>
</evidence>
<dbReference type="GO" id="GO:0055085">
    <property type="term" value="P:transmembrane transport"/>
    <property type="evidence" value="ECO:0007669"/>
    <property type="project" value="InterPro"/>
</dbReference>
<dbReference type="InterPro" id="IPR035906">
    <property type="entry name" value="MetI-like_sf"/>
</dbReference>
<keyword evidence="5 7" id="KW-1133">Transmembrane helix</keyword>
<feature type="domain" description="ABC transmembrane type-1" evidence="8">
    <location>
        <begin position="81"/>
        <end position="269"/>
    </location>
</feature>
<evidence type="ECO:0000259" key="8">
    <source>
        <dbReference type="PROSITE" id="PS50928"/>
    </source>
</evidence>
<reference evidence="9 10" key="1">
    <citation type="submission" date="2023-06" db="EMBL/GenBank/DDBJ databases">
        <authorList>
            <person name="Oyuntsetseg B."/>
            <person name="Kim S.B."/>
        </authorList>
    </citation>
    <scope>NUCLEOTIDE SEQUENCE [LARGE SCALE GENOMIC DNA]</scope>
    <source>
        <strain evidence="9 10">2-15</strain>
    </source>
</reference>
<dbReference type="CDD" id="cd06261">
    <property type="entry name" value="TM_PBP2"/>
    <property type="match status" value="1"/>
</dbReference>
<comment type="similarity">
    <text evidence="7">Belongs to the binding-protein-dependent transport system permease family.</text>
</comment>
<dbReference type="RefSeq" id="WP_285967528.1">
    <property type="nucleotide sequence ID" value="NZ_CP127294.1"/>
</dbReference>
<feature type="transmembrane region" description="Helical" evidence="7">
    <location>
        <begin position="85"/>
        <end position="107"/>
    </location>
</feature>
<dbReference type="PROSITE" id="PS50928">
    <property type="entry name" value="ABC_TM1"/>
    <property type="match status" value="1"/>
</dbReference>
<feature type="transmembrane region" description="Helical" evidence="7">
    <location>
        <begin position="144"/>
        <end position="162"/>
    </location>
</feature>
<evidence type="ECO:0000256" key="2">
    <source>
        <dbReference type="ARBA" id="ARBA00022448"/>
    </source>
</evidence>
<evidence type="ECO:0000313" key="9">
    <source>
        <dbReference type="EMBL" id="WIX76780.1"/>
    </source>
</evidence>
<keyword evidence="3" id="KW-1003">Cell membrane</keyword>
<feature type="transmembrane region" description="Helical" evidence="7">
    <location>
        <begin position="119"/>
        <end position="138"/>
    </location>
</feature>